<keyword evidence="14" id="KW-0238">DNA-binding</keyword>
<dbReference type="Proteomes" id="UP000001822">
    <property type="component" value="Chromosome"/>
</dbReference>
<dbReference type="InterPro" id="IPR012309">
    <property type="entry name" value="DNA_ligase_ATP-dep_C"/>
</dbReference>
<dbReference type="EMBL" id="CP000383">
    <property type="protein sequence ID" value="ABG60085.1"/>
    <property type="molecule type" value="Genomic_DNA"/>
</dbReference>
<comment type="catalytic activity">
    <reaction evidence="20">
        <text>ATP + (deoxyribonucleotide)n-3'-hydroxyl + 5'-phospho-(deoxyribonucleotide)m = (deoxyribonucleotide)n+m + AMP + diphosphate.</text>
        <dbReference type="EC" id="6.5.1.1"/>
    </reaction>
</comment>
<keyword evidence="6" id="KW-0540">Nuclease</keyword>
<keyword evidence="16" id="KW-0234">DNA repair</keyword>
<evidence type="ECO:0000256" key="7">
    <source>
        <dbReference type="ARBA" id="ARBA00022723"/>
    </source>
</evidence>
<dbReference type="SUPFAM" id="SSF56091">
    <property type="entry name" value="DNA ligase/mRNA capping enzyme, catalytic domain"/>
    <property type="match status" value="1"/>
</dbReference>
<evidence type="ECO:0000256" key="15">
    <source>
        <dbReference type="ARBA" id="ARBA00023172"/>
    </source>
</evidence>
<evidence type="ECO:0000259" key="22">
    <source>
        <dbReference type="PROSITE" id="PS50160"/>
    </source>
</evidence>
<keyword evidence="5" id="KW-0548">Nucleotidyltransferase</keyword>
<dbReference type="NCBIfam" id="TIGR02776">
    <property type="entry name" value="NHEJ_ligase_prk"/>
    <property type="match status" value="1"/>
</dbReference>
<feature type="compositionally biased region" description="Basic residues" evidence="21">
    <location>
        <begin position="566"/>
        <end position="577"/>
    </location>
</feature>
<dbReference type="InterPro" id="IPR052171">
    <property type="entry name" value="NHEJ_LigD"/>
</dbReference>
<evidence type="ECO:0000256" key="18">
    <source>
        <dbReference type="ARBA" id="ARBA00023268"/>
    </source>
</evidence>
<name>A0A6N4SUE3_CYTH3</name>
<evidence type="ECO:0000256" key="21">
    <source>
        <dbReference type="SAM" id="MobiDB-lite"/>
    </source>
</evidence>
<dbReference type="Pfam" id="PF13298">
    <property type="entry name" value="LigD_N"/>
    <property type="match status" value="1"/>
</dbReference>
<keyword evidence="12" id="KW-0067">ATP-binding</keyword>
<dbReference type="NCBIfam" id="TIGR02779">
    <property type="entry name" value="NHEJ_ligase_lig"/>
    <property type="match status" value="1"/>
</dbReference>
<evidence type="ECO:0000256" key="14">
    <source>
        <dbReference type="ARBA" id="ARBA00023125"/>
    </source>
</evidence>
<accession>A0A6N4SUE3</accession>
<evidence type="ECO:0000256" key="19">
    <source>
        <dbReference type="ARBA" id="ARBA00029943"/>
    </source>
</evidence>
<dbReference type="InterPro" id="IPR014144">
    <property type="entry name" value="LigD_PE_domain"/>
</dbReference>
<feature type="region of interest" description="Disordered" evidence="21">
    <location>
        <begin position="563"/>
        <end position="584"/>
    </location>
</feature>
<dbReference type="InterPro" id="IPR014143">
    <property type="entry name" value="NHEJ_ligase_prk"/>
</dbReference>
<keyword evidence="10" id="KW-0378">Hydrolase</keyword>
<evidence type="ECO:0000313" key="24">
    <source>
        <dbReference type="Proteomes" id="UP000001822"/>
    </source>
</evidence>
<keyword evidence="7" id="KW-0479">Metal-binding</keyword>
<dbReference type="PROSITE" id="PS50160">
    <property type="entry name" value="DNA_LIGASE_A3"/>
    <property type="match status" value="1"/>
</dbReference>
<dbReference type="NCBIfam" id="TIGR02778">
    <property type="entry name" value="ligD_pol"/>
    <property type="match status" value="1"/>
</dbReference>
<dbReference type="GO" id="GO:0004527">
    <property type="term" value="F:exonuclease activity"/>
    <property type="evidence" value="ECO:0007669"/>
    <property type="project" value="UniProtKB-KW"/>
</dbReference>
<evidence type="ECO:0000256" key="8">
    <source>
        <dbReference type="ARBA" id="ARBA00022741"/>
    </source>
</evidence>
<keyword evidence="3 23" id="KW-0436">Ligase</keyword>
<dbReference type="RefSeq" id="WP_011586195.1">
    <property type="nucleotide sequence ID" value="NC_008255.1"/>
</dbReference>
<evidence type="ECO:0000256" key="3">
    <source>
        <dbReference type="ARBA" id="ARBA00022598"/>
    </source>
</evidence>
<evidence type="ECO:0000256" key="13">
    <source>
        <dbReference type="ARBA" id="ARBA00022932"/>
    </source>
</evidence>
<gene>
    <name evidence="23" type="ordered locus">CHU_2837</name>
</gene>
<dbReference type="InterPro" id="IPR014145">
    <property type="entry name" value="LigD_pol_dom"/>
</dbReference>
<organism evidence="23 24">
    <name type="scientific">Cytophaga hutchinsonii (strain ATCC 33406 / DSM 1761 / CIP 103989 / NBRC 15051 / NCIMB 9469 / D465)</name>
    <dbReference type="NCBI Taxonomy" id="269798"/>
    <lineage>
        <taxon>Bacteria</taxon>
        <taxon>Pseudomonadati</taxon>
        <taxon>Bacteroidota</taxon>
        <taxon>Cytophagia</taxon>
        <taxon>Cytophagales</taxon>
        <taxon>Cytophagaceae</taxon>
        <taxon>Cytophaga</taxon>
    </lineage>
</organism>
<dbReference type="CDD" id="cd07906">
    <property type="entry name" value="Adenylation_DNA_ligase_LigD_LigC"/>
    <property type="match status" value="1"/>
</dbReference>
<keyword evidence="8" id="KW-0547">Nucleotide-binding</keyword>
<keyword evidence="9" id="KW-0227">DNA damage</keyword>
<evidence type="ECO:0000256" key="12">
    <source>
        <dbReference type="ARBA" id="ARBA00022840"/>
    </source>
</evidence>
<keyword evidence="13" id="KW-0239">DNA-directed DNA polymerase</keyword>
<evidence type="ECO:0000256" key="17">
    <source>
        <dbReference type="ARBA" id="ARBA00023211"/>
    </source>
</evidence>
<evidence type="ECO:0000256" key="5">
    <source>
        <dbReference type="ARBA" id="ARBA00022695"/>
    </source>
</evidence>
<dbReference type="Gene3D" id="3.30.1490.70">
    <property type="match status" value="1"/>
</dbReference>
<dbReference type="SMR" id="A0A6N4SUE3"/>
<evidence type="ECO:0000256" key="16">
    <source>
        <dbReference type="ARBA" id="ARBA00023204"/>
    </source>
</evidence>
<dbReference type="KEGG" id="chu:CHU_2837"/>
<dbReference type="Gene3D" id="2.40.50.140">
    <property type="entry name" value="Nucleic acid-binding proteins"/>
    <property type="match status" value="1"/>
</dbReference>
<dbReference type="CDD" id="cd04865">
    <property type="entry name" value="LigD_Pol_like_2"/>
    <property type="match status" value="1"/>
</dbReference>
<dbReference type="GO" id="GO:0003677">
    <property type="term" value="F:DNA binding"/>
    <property type="evidence" value="ECO:0007669"/>
    <property type="project" value="UniProtKB-KW"/>
</dbReference>
<evidence type="ECO:0000256" key="11">
    <source>
        <dbReference type="ARBA" id="ARBA00022839"/>
    </source>
</evidence>
<dbReference type="GO" id="GO:0003910">
    <property type="term" value="F:DNA ligase (ATP) activity"/>
    <property type="evidence" value="ECO:0007669"/>
    <property type="project" value="UniProtKB-EC"/>
</dbReference>
<keyword evidence="11" id="KW-0269">Exonuclease</keyword>
<evidence type="ECO:0000256" key="9">
    <source>
        <dbReference type="ARBA" id="ARBA00022763"/>
    </source>
</evidence>
<dbReference type="GO" id="GO:0003887">
    <property type="term" value="F:DNA-directed DNA polymerase activity"/>
    <property type="evidence" value="ECO:0007669"/>
    <property type="project" value="UniProtKB-KW"/>
</dbReference>
<dbReference type="GO" id="GO:0046872">
    <property type="term" value="F:metal ion binding"/>
    <property type="evidence" value="ECO:0007669"/>
    <property type="project" value="UniProtKB-KW"/>
</dbReference>
<dbReference type="SUPFAM" id="SSF50249">
    <property type="entry name" value="Nucleic acid-binding proteins"/>
    <property type="match status" value="1"/>
</dbReference>
<evidence type="ECO:0000256" key="6">
    <source>
        <dbReference type="ARBA" id="ARBA00022722"/>
    </source>
</evidence>
<keyword evidence="17" id="KW-0464">Manganese</keyword>
<dbReference type="PANTHER" id="PTHR42705">
    <property type="entry name" value="BIFUNCTIONAL NON-HOMOLOGOUS END JOINING PROTEIN LIGD"/>
    <property type="match status" value="1"/>
</dbReference>
<dbReference type="NCBIfam" id="TIGR02777">
    <property type="entry name" value="LigD_PE_dom"/>
    <property type="match status" value="1"/>
</dbReference>
<evidence type="ECO:0000256" key="1">
    <source>
        <dbReference type="ARBA" id="ARBA00001936"/>
    </source>
</evidence>
<dbReference type="InterPro" id="IPR012340">
    <property type="entry name" value="NA-bd_OB-fold"/>
</dbReference>
<keyword evidence="4" id="KW-0808">Transferase</keyword>
<keyword evidence="24" id="KW-1185">Reference proteome</keyword>
<sequence>MALETYKEKRNFKHTPEPVAKKNAAGTELKFVIQRHAASHLHYDFRLEMEGVLKSWAVPKGPSLNPSDKRLAMMVEDHPFAYRTFHGVIPEGNYGAGIVEIWDEGTYHAIGNEDRKTGEKELLADLKKGNLKFVLHGKKLKGEFALVKIKNNNSSKDNAWLLIKHKDAYATEDAYSSEDYVPANSKIVKKTAASKKPATPVSKKSAIKMVDDKPATDKKKVQSAPAQKIKQGKDPMPHEVKPMLAKLKDAPFDSPEWIFEIKWDGYRAIAEIDQGKVELYSRNLISFTKKYKPIVESLQSFGHNVVLDGEVIVLNADGTSSFQMLQQYDETPSPDLCYCVFDILFLDGRDLRDLPLLERKAILKKVIPDLPNLKYSDHVEKEGIRFFELAKKNKLEGIMAKRADSIYRLGSRSDQWIKLKIVKSQEAIICGFTAPRNSRKDFGALILGAYENGRLVYIGHTGGGFTMALLASTLKLMKPLIQKESPFDVKIKTNEKVTWIKPKLVCAIAFSEWTSDGHMRQPIFQGMRIDKKVSEVTRELPTVINVPQDNAMEVTRNIKQTAAKTSTKKTAHKKAASKKTTTNKKTTDVAAAENSKAGEFKIDGQVLKISNRSKVYWPEDGYTKGDLIDYYMQAADYILPYLKDRPESLNRHPNGIDGSSFFQKDMGDTLPDWIEAKEIFSESNSKDINYVLCQNKATLIYMANLGCIEINPWNSRVKKIEYPDFIVIDLDPSDNNTFDEVIETALVVKKILDKGGIDAYCKTSGATGLHIYIPLGAKYTYEQGKNFAHIIAQLTNNELPELTSLVRNPKERKKQIYVDYLQNRGGQTLAAPYSVRPKPGATVSTPLEWKEVKKGLHPSTFTIKTIFKRLEKKGDLFKGVLGKGIDMEKCLKKLGA</sequence>
<keyword evidence="15" id="KW-0233">DNA recombination</keyword>
<dbReference type="Pfam" id="PF04679">
    <property type="entry name" value="DNA_ligase_A_C"/>
    <property type="match status" value="1"/>
</dbReference>
<dbReference type="EC" id="6.5.1.1" evidence="2"/>
<dbReference type="CDD" id="cd07971">
    <property type="entry name" value="OBF_DNA_ligase_LigD"/>
    <property type="match status" value="1"/>
</dbReference>
<dbReference type="PANTHER" id="PTHR42705:SF2">
    <property type="entry name" value="BIFUNCTIONAL NON-HOMOLOGOUS END JOINING PROTEIN LIGD"/>
    <property type="match status" value="1"/>
</dbReference>
<dbReference type="AlphaFoldDB" id="A0A6N4SUE3"/>
<dbReference type="GO" id="GO:0006281">
    <property type="term" value="P:DNA repair"/>
    <property type="evidence" value="ECO:0007669"/>
    <property type="project" value="UniProtKB-KW"/>
</dbReference>
<dbReference type="Pfam" id="PF01068">
    <property type="entry name" value="DNA_ligase_A_M"/>
    <property type="match status" value="1"/>
</dbReference>
<dbReference type="InterPro" id="IPR014146">
    <property type="entry name" value="LigD_ligase_dom"/>
</dbReference>
<evidence type="ECO:0000256" key="4">
    <source>
        <dbReference type="ARBA" id="ARBA00022679"/>
    </source>
</evidence>
<evidence type="ECO:0000256" key="10">
    <source>
        <dbReference type="ARBA" id="ARBA00022801"/>
    </source>
</evidence>
<dbReference type="GO" id="GO:0005524">
    <property type="term" value="F:ATP binding"/>
    <property type="evidence" value="ECO:0007669"/>
    <property type="project" value="UniProtKB-KW"/>
</dbReference>
<feature type="domain" description="ATP-dependent DNA ligase family profile" evidence="22">
    <location>
        <begin position="329"/>
        <end position="474"/>
    </location>
</feature>
<dbReference type="Gene3D" id="3.90.920.10">
    <property type="entry name" value="DNA primase, PRIM domain"/>
    <property type="match status" value="1"/>
</dbReference>
<dbReference type="Pfam" id="PF21686">
    <property type="entry name" value="LigD_Prim-Pol"/>
    <property type="match status" value="1"/>
</dbReference>
<dbReference type="InterPro" id="IPR012310">
    <property type="entry name" value="DNA_ligase_ATP-dep_cent"/>
</dbReference>
<proteinExistence type="predicted"/>
<protein>
    <recommendedName>
        <fullName evidence="2">DNA ligase (ATP)</fullName>
        <ecNumber evidence="2">6.5.1.1</ecNumber>
    </recommendedName>
    <alternativeName>
        <fullName evidence="19">NHEJ DNA polymerase</fullName>
    </alternativeName>
</protein>
<dbReference type="Gene3D" id="3.30.470.30">
    <property type="entry name" value="DNA ligase/mRNA capping enzyme"/>
    <property type="match status" value="1"/>
</dbReference>
<evidence type="ECO:0000256" key="20">
    <source>
        <dbReference type="ARBA" id="ARBA00034003"/>
    </source>
</evidence>
<dbReference type="OrthoDB" id="9802472at2"/>
<dbReference type="GO" id="GO:0006310">
    <property type="term" value="P:DNA recombination"/>
    <property type="evidence" value="ECO:0007669"/>
    <property type="project" value="UniProtKB-KW"/>
</dbReference>
<comment type="cofactor">
    <cofactor evidence="1">
        <name>Mn(2+)</name>
        <dbReference type="ChEBI" id="CHEBI:29035"/>
    </cofactor>
</comment>
<keyword evidence="18" id="KW-0511">Multifunctional enzyme</keyword>
<evidence type="ECO:0000256" key="2">
    <source>
        <dbReference type="ARBA" id="ARBA00012727"/>
    </source>
</evidence>
<feature type="region of interest" description="Disordered" evidence="21">
    <location>
        <begin position="212"/>
        <end position="238"/>
    </location>
</feature>
<reference evidence="23 24" key="1">
    <citation type="journal article" date="2007" name="Appl. Environ. Microbiol.">
        <title>Genome sequence of the cellulolytic gliding bacterium Cytophaga hutchinsonii.</title>
        <authorList>
            <person name="Xie G."/>
            <person name="Bruce D.C."/>
            <person name="Challacombe J.F."/>
            <person name="Chertkov O."/>
            <person name="Detter J.C."/>
            <person name="Gilna P."/>
            <person name="Han C.S."/>
            <person name="Lucas S."/>
            <person name="Misra M."/>
            <person name="Myers G.L."/>
            <person name="Richardson P."/>
            <person name="Tapia R."/>
            <person name="Thayer N."/>
            <person name="Thompson L.S."/>
            <person name="Brettin T.S."/>
            <person name="Henrissat B."/>
            <person name="Wilson D.B."/>
            <person name="McBride M.J."/>
        </authorList>
    </citation>
    <scope>NUCLEOTIDE SEQUENCE [LARGE SCALE GENOMIC DNA]</scope>
    <source>
        <strain evidence="24">ATCC 33406 / DSM 1761 / CIP 103989 / NBRC 15051 / NCIMB 9469 / D465</strain>
    </source>
</reference>
<evidence type="ECO:0000313" key="23">
    <source>
        <dbReference type="EMBL" id="ABG60085.1"/>
    </source>
</evidence>